<dbReference type="PATRIC" id="fig|1603606.3.peg.2977"/>
<dbReference type="STRING" id="1603606.DSOUD_2751"/>
<protein>
    <submittedName>
        <fullName evidence="5">Cytoplasmic [NiFe]-hydrogenase, small subunit</fullName>
    </submittedName>
</protein>
<keyword evidence="2" id="KW-0574">Periplasm</keyword>
<name>A0A0M3QG74_9BACT</name>
<dbReference type="EMBL" id="CP010802">
    <property type="protein sequence ID" value="ALC17489.1"/>
    <property type="molecule type" value="Genomic_DNA"/>
</dbReference>
<dbReference type="GO" id="GO:0051536">
    <property type="term" value="F:iron-sulfur cluster binding"/>
    <property type="evidence" value="ECO:0007669"/>
    <property type="project" value="InterPro"/>
</dbReference>
<organism evidence="5 6">
    <name type="scientific">Desulfuromonas soudanensis</name>
    <dbReference type="NCBI Taxonomy" id="1603606"/>
    <lineage>
        <taxon>Bacteria</taxon>
        <taxon>Pseudomonadati</taxon>
        <taxon>Thermodesulfobacteriota</taxon>
        <taxon>Desulfuromonadia</taxon>
        <taxon>Desulfuromonadales</taxon>
        <taxon>Desulfuromonadaceae</taxon>
        <taxon>Desulfuromonas</taxon>
    </lineage>
</organism>
<evidence type="ECO:0000313" key="6">
    <source>
        <dbReference type="Proteomes" id="UP000057158"/>
    </source>
</evidence>
<dbReference type="InterPro" id="IPR037024">
    <property type="entry name" value="NiFe_Hase_small_N_sf"/>
</dbReference>
<dbReference type="Gene3D" id="3.40.50.700">
    <property type="entry name" value="NADH:ubiquinone oxidoreductase-like, 20kDa subunit"/>
    <property type="match status" value="1"/>
</dbReference>
<feature type="domain" description="NADH:ubiquinone oxidoreductase-like 20kDa subunit" evidence="4">
    <location>
        <begin position="14"/>
        <end position="150"/>
    </location>
</feature>
<keyword evidence="3" id="KW-0560">Oxidoreductase</keyword>
<reference evidence="5 6" key="1">
    <citation type="submission" date="2015-07" db="EMBL/GenBank/DDBJ databases">
        <title>Isolation and Genomic Characterization of a Novel Halophilic Metal-Reducing Deltaproteobacterium from the Deep Subsurface.</title>
        <authorList>
            <person name="Badalamenti J.P."/>
            <person name="Summers Z.M."/>
            <person name="Gralnick J.A."/>
            <person name="Bond D.R."/>
        </authorList>
    </citation>
    <scope>NUCLEOTIDE SEQUENCE [LARGE SCALE GENOMIC DNA]</scope>
    <source>
        <strain evidence="5 6">WTL</strain>
    </source>
</reference>
<dbReference type="AlphaFoldDB" id="A0A0M3QG74"/>
<evidence type="ECO:0000256" key="1">
    <source>
        <dbReference type="ARBA" id="ARBA00004418"/>
    </source>
</evidence>
<evidence type="ECO:0000259" key="4">
    <source>
        <dbReference type="Pfam" id="PF01058"/>
    </source>
</evidence>
<dbReference type="Proteomes" id="UP000057158">
    <property type="component" value="Chromosome"/>
</dbReference>
<dbReference type="RefSeq" id="WP_053551494.1">
    <property type="nucleotide sequence ID" value="NZ_CP010802.1"/>
</dbReference>
<dbReference type="OrthoDB" id="9787729at2"/>
<dbReference type="GO" id="GO:0016491">
    <property type="term" value="F:oxidoreductase activity"/>
    <property type="evidence" value="ECO:0007669"/>
    <property type="project" value="UniProtKB-KW"/>
</dbReference>
<evidence type="ECO:0000256" key="2">
    <source>
        <dbReference type="ARBA" id="ARBA00022764"/>
    </source>
</evidence>
<gene>
    <name evidence="5" type="ORF">DSOUD_2751</name>
</gene>
<proteinExistence type="predicted"/>
<dbReference type="InterPro" id="IPR006137">
    <property type="entry name" value="NADH_UbQ_OxRdtase-like_20kDa"/>
</dbReference>
<dbReference type="InterPro" id="IPR051349">
    <property type="entry name" value="Hydrogenase_assoc-protein"/>
</dbReference>
<accession>A0A0M3QG74</accession>
<dbReference type="PANTHER" id="PTHR42845">
    <property type="entry name" value="COENZYME F420-REDUCING HYDROGENASE, GAMMA SUBUNIT"/>
    <property type="match status" value="1"/>
</dbReference>
<keyword evidence="6" id="KW-1185">Reference proteome</keyword>
<dbReference type="Pfam" id="PF01058">
    <property type="entry name" value="Oxidored_q6"/>
    <property type="match status" value="1"/>
</dbReference>
<comment type="subcellular location">
    <subcellularLocation>
        <location evidence="1">Periplasm</location>
    </subcellularLocation>
</comment>
<evidence type="ECO:0000256" key="3">
    <source>
        <dbReference type="ARBA" id="ARBA00023002"/>
    </source>
</evidence>
<evidence type="ECO:0000313" key="5">
    <source>
        <dbReference type="EMBL" id="ALC17489.1"/>
    </source>
</evidence>
<dbReference type="GO" id="GO:0042597">
    <property type="term" value="C:periplasmic space"/>
    <property type="evidence" value="ECO:0007669"/>
    <property type="project" value="UniProtKB-SubCell"/>
</dbReference>
<dbReference type="SUPFAM" id="SSF56770">
    <property type="entry name" value="HydA/Nqo6-like"/>
    <property type="match status" value="1"/>
</dbReference>
<dbReference type="KEGG" id="des:DSOUD_2751"/>
<sequence length="250" mass="27167">MKRLRVAYERFTSCSGCQLTLLNCEGELARLSATCEFVSFSMASSRADDGGPLDLALVEGSISRPEELGRLLELRRRAGLLAAVGACALSGGVNVLDDRDRSLACTRVYGDGARQMNTFPPQPLKHFVKVDLEIAGCPPEEEEYLTALGALARGGVADLPPYAVCMECRWRENLCLLIEKKLPCLGPVTRAGCRAKCPSFGVVCEGCRGLTAEANLEEGFRLLLESGLSEREVRALIGRFAGRILENHWS</sequence>
<dbReference type="PANTHER" id="PTHR42845:SF3">
    <property type="entry name" value="CYTOSOLIC NIFE-HYDROGENASE, DELTA SUBUNIT"/>
    <property type="match status" value="1"/>
</dbReference>